<dbReference type="AlphaFoldDB" id="A0A2C6KP83"/>
<organism evidence="1 2">
    <name type="scientific">Cystoisospora suis</name>
    <dbReference type="NCBI Taxonomy" id="483139"/>
    <lineage>
        <taxon>Eukaryota</taxon>
        <taxon>Sar</taxon>
        <taxon>Alveolata</taxon>
        <taxon>Apicomplexa</taxon>
        <taxon>Conoidasida</taxon>
        <taxon>Coccidia</taxon>
        <taxon>Eucoccidiorida</taxon>
        <taxon>Eimeriorina</taxon>
        <taxon>Sarcocystidae</taxon>
        <taxon>Cystoisospora</taxon>
    </lineage>
</organism>
<gene>
    <name evidence="1" type="ORF">CSUI_007887</name>
</gene>
<dbReference type="GeneID" id="94431241"/>
<dbReference type="VEuPathDB" id="ToxoDB:CSUI_007887"/>
<sequence length="51" mass="5990">MHSQSALCIRFSTTLYCDVYFHVQSTKCVCSHRRLHFLYSIYSLIVFSPSL</sequence>
<dbReference type="Proteomes" id="UP000221165">
    <property type="component" value="Unassembled WGS sequence"/>
</dbReference>
<dbReference type="RefSeq" id="XP_067919992.1">
    <property type="nucleotide sequence ID" value="XM_068068030.1"/>
</dbReference>
<keyword evidence="2" id="KW-1185">Reference proteome</keyword>
<evidence type="ECO:0000313" key="2">
    <source>
        <dbReference type="Proteomes" id="UP000221165"/>
    </source>
</evidence>
<accession>A0A2C6KP83</accession>
<proteinExistence type="predicted"/>
<reference evidence="1 2" key="1">
    <citation type="journal article" date="2017" name="Int. J. Parasitol.">
        <title>The genome of the protozoan parasite Cystoisospora suis and a reverse vaccinology approach to identify vaccine candidates.</title>
        <authorList>
            <person name="Palmieri N."/>
            <person name="Shrestha A."/>
            <person name="Ruttkowski B."/>
            <person name="Beck T."/>
            <person name="Vogl C."/>
            <person name="Tomley F."/>
            <person name="Blake D.P."/>
            <person name="Joachim A."/>
        </authorList>
    </citation>
    <scope>NUCLEOTIDE SEQUENCE [LARGE SCALE GENOMIC DNA]</scope>
    <source>
        <strain evidence="1 2">Wien I</strain>
    </source>
</reference>
<name>A0A2C6KP83_9APIC</name>
<comment type="caution">
    <text evidence="1">The sequence shown here is derived from an EMBL/GenBank/DDBJ whole genome shotgun (WGS) entry which is preliminary data.</text>
</comment>
<evidence type="ECO:0000313" key="1">
    <source>
        <dbReference type="EMBL" id="PHJ18284.1"/>
    </source>
</evidence>
<dbReference type="EMBL" id="MIGC01004250">
    <property type="protein sequence ID" value="PHJ18284.1"/>
    <property type="molecule type" value="Genomic_DNA"/>
</dbReference>
<protein>
    <submittedName>
        <fullName evidence="1">Uncharacterized protein</fullName>
    </submittedName>
</protein>